<accession>A0A1F5JPS7</accession>
<reference evidence="1 2" key="1">
    <citation type="journal article" date="2016" name="Nat. Commun.">
        <title>Thousands of microbial genomes shed light on interconnected biogeochemical processes in an aquifer system.</title>
        <authorList>
            <person name="Anantharaman K."/>
            <person name="Brown C.T."/>
            <person name="Hug L.A."/>
            <person name="Sharon I."/>
            <person name="Castelle C.J."/>
            <person name="Probst A.J."/>
            <person name="Thomas B.C."/>
            <person name="Singh A."/>
            <person name="Wilkins M.J."/>
            <person name="Karaoz U."/>
            <person name="Brodie E.L."/>
            <person name="Williams K.H."/>
            <person name="Hubbard S.S."/>
            <person name="Banfield J.F."/>
        </authorList>
    </citation>
    <scope>NUCLEOTIDE SEQUENCE [LARGE SCALE GENOMIC DNA]</scope>
</reference>
<evidence type="ECO:0000313" key="1">
    <source>
        <dbReference type="EMBL" id="OGE30691.1"/>
    </source>
</evidence>
<gene>
    <name evidence="1" type="ORF">A3C59_03175</name>
</gene>
<organism evidence="1 2">
    <name type="scientific">Candidatus Daviesbacteria bacterium RIFCSPHIGHO2_02_FULL_36_13</name>
    <dbReference type="NCBI Taxonomy" id="1797768"/>
    <lineage>
        <taxon>Bacteria</taxon>
        <taxon>Candidatus Daviesiibacteriota</taxon>
    </lineage>
</organism>
<evidence type="ECO:0000313" key="2">
    <source>
        <dbReference type="Proteomes" id="UP000176902"/>
    </source>
</evidence>
<dbReference type="AlphaFoldDB" id="A0A1F5JPS7"/>
<dbReference type="STRING" id="1797768.A3C59_03175"/>
<name>A0A1F5JPS7_9BACT</name>
<dbReference type="EMBL" id="MFCV01000044">
    <property type="protein sequence ID" value="OGE30691.1"/>
    <property type="molecule type" value="Genomic_DNA"/>
</dbReference>
<dbReference type="Proteomes" id="UP000176902">
    <property type="component" value="Unassembled WGS sequence"/>
</dbReference>
<protein>
    <submittedName>
        <fullName evidence="1">Uncharacterized protein</fullName>
    </submittedName>
</protein>
<proteinExistence type="predicted"/>
<comment type="caution">
    <text evidence="1">The sequence shown here is derived from an EMBL/GenBank/DDBJ whole genome shotgun (WGS) entry which is preliminary data.</text>
</comment>
<sequence length="104" mass="11892">MVEVFTEDRAIEGSNHPAEEQEVVLKSRFISLLPPMVTGQIALLSLTGRSKVIDESGDEIAVTREELKNKVKQIQQPEGYTLPLFQTDIVRSAQRPTFRRNRRR</sequence>